<dbReference type="CDD" id="cd17631">
    <property type="entry name" value="FACL_FadD13-like"/>
    <property type="match status" value="1"/>
</dbReference>
<proteinExistence type="predicted"/>
<dbReference type="Gene3D" id="3.40.50.12780">
    <property type="entry name" value="N-terminal domain of ligase-like"/>
    <property type="match status" value="1"/>
</dbReference>
<dbReference type="InterPro" id="IPR050237">
    <property type="entry name" value="ATP-dep_AMP-bd_enzyme"/>
</dbReference>
<feature type="domain" description="AMP-dependent synthetase/ligase" evidence="2">
    <location>
        <begin position="17"/>
        <end position="402"/>
    </location>
</feature>
<feature type="compositionally biased region" description="Pro residues" evidence="1">
    <location>
        <begin position="140"/>
        <end position="151"/>
    </location>
</feature>
<accession>A0ABP4IMQ0</accession>
<dbReference type="InterPro" id="IPR025110">
    <property type="entry name" value="AMP-bd_C"/>
</dbReference>
<dbReference type="GO" id="GO:0016874">
    <property type="term" value="F:ligase activity"/>
    <property type="evidence" value="ECO:0007669"/>
    <property type="project" value="UniProtKB-KW"/>
</dbReference>
<dbReference type="EMBL" id="BAAAJK010000014">
    <property type="protein sequence ID" value="GAA1391386.1"/>
    <property type="molecule type" value="Genomic_DNA"/>
</dbReference>
<name>A0ABP4IMQ0_9PSEU</name>
<organism evidence="4 5">
    <name type="scientific">Pseudonocardia kongjuensis</name>
    <dbReference type="NCBI Taxonomy" id="102227"/>
    <lineage>
        <taxon>Bacteria</taxon>
        <taxon>Bacillati</taxon>
        <taxon>Actinomycetota</taxon>
        <taxon>Actinomycetes</taxon>
        <taxon>Pseudonocardiales</taxon>
        <taxon>Pseudonocardiaceae</taxon>
        <taxon>Pseudonocardia</taxon>
    </lineage>
</organism>
<dbReference type="Proteomes" id="UP001501414">
    <property type="component" value="Unassembled WGS sequence"/>
</dbReference>
<evidence type="ECO:0000313" key="5">
    <source>
        <dbReference type="Proteomes" id="UP001501414"/>
    </source>
</evidence>
<dbReference type="InterPro" id="IPR000873">
    <property type="entry name" value="AMP-dep_synth/lig_dom"/>
</dbReference>
<evidence type="ECO:0000256" key="1">
    <source>
        <dbReference type="SAM" id="MobiDB-lite"/>
    </source>
</evidence>
<comment type="caution">
    <text evidence="4">The sequence shown here is derived from an EMBL/GenBank/DDBJ whole genome shotgun (WGS) entry which is preliminary data.</text>
</comment>
<reference evidence="5" key="1">
    <citation type="journal article" date="2019" name="Int. J. Syst. Evol. Microbiol.">
        <title>The Global Catalogue of Microorganisms (GCM) 10K type strain sequencing project: providing services to taxonomists for standard genome sequencing and annotation.</title>
        <authorList>
            <consortium name="The Broad Institute Genomics Platform"/>
            <consortium name="The Broad Institute Genome Sequencing Center for Infectious Disease"/>
            <person name="Wu L."/>
            <person name="Ma J."/>
        </authorList>
    </citation>
    <scope>NUCLEOTIDE SEQUENCE [LARGE SCALE GENOMIC DNA]</scope>
    <source>
        <strain evidence="5">JCM 11896</strain>
    </source>
</reference>
<dbReference type="PANTHER" id="PTHR43767">
    <property type="entry name" value="LONG-CHAIN-FATTY-ACID--COA LIGASE"/>
    <property type="match status" value="1"/>
</dbReference>
<dbReference type="PROSITE" id="PS00455">
    <property type="entry name" value="AMP_BINDING"/>
    <property type="match status" value="1"/>
</dbReference>
<evidence type="ECO:0000259" key="2">
    <source>
        <dbReference type="Pfam" id="PF00501"/>
    </source>
</evidence>
<dbReference type="InterPro" id="IPR045851">
    <property type="entry name" value="AMP-bd_C_sf"/>
</dbReference>
<feature type="region of interest" description="Disordered" evidence="1">
    <location>
        <begin position="134"/>
        <end position="160"/>
    </location>
</feature>
<dbReference type="PANTHER" id="PTHR43767:SF7">
    <property type="entry name" value="MEDIUM_LONG-CHAIN-FATTY-ACID--COA LIGASE FADD8"/>
    <property type="match status" value="1"/>
</dbReference>
<protein>
    <submittedName>
        <fullName evidence="4">Long-chain fatty acid--CoA ligase</fullName>
    </submittedName>
</protein>
<gene>
    <name evidence="4" type="ORF">GCM10009613_33710</name>
</gene>
<feature type="domain" description="AMP-binding enzyme C-terminal" evidence="3">
    <location>
        <begin position="453"/>
        <end position="528"/>
    </location>
</feature>
<dbReference type="InterPro" id="IPR020845">
    <property type="entry name" value="AMP-binding_CS"/>
</dbReference>
<sequence length="541" mass="57148">MSPITGPGLGLGTWPARRARISPDAPALLDRHRSLTYAELAQRVAQVAGGLARLGVRRGDRVAYLGVNAVEVLETCFAAWSLGAIAVPLNHRLAGDEVRYMLDDCGAGVLVYSADAAGLVAAAAPLPPSVRHLVAVRPDPSGPDPSGPDPSGPDRAGEAEFEAEFEADLAATPPAVSDLSVLSAPSDAATGLDDPAVLLYTSGTTGRPKAAILTHGNLTWNTVNQLAHVDLLSTDRTLCISPLFHCVGLSQVTLPALLKGASVELVERFDPALVLSRIASGITGFAAVPTMLQMLCEHPSWTGTDLSSLRSVVYGGSPVQERVARAWLERGVHLQQGYGMTEASPGVYMATRDGTAGHPPTSIGVPHFFTDVAILRDGGPEPVGDEPGELLVRGPHVGPGYWERPDETAASRVDGGWFRTGDVVRADRDGWAFAVDRVKDMFISGGENVYPAEIEAVAVGHDAVADCAVVGIADERWGEVGVAYVQPRNGAVVDPDELRGYLSARLARYKVPKHVELVDELPRNATGKVRRVELLDRAAAR</sequence>
<dbReference type="Gene3D" id="3.30.300.30">
    <property type="match status" value="1"/>
</dbReference>
<dbReference type="InterPro" id="IPR042099">
    <property type="entry name" value="ANL_N_sf"/>
</dbReference>
<dbReference type="RefSeq" id="WP_344023474.1">
    <property type="nucleotide sequence ID" value="NZ_BAAAJK010000014.1"/>
</dbReference>
<evidence type="ECO:0000259" key="3">
    <source>
        <dbReference type="Pfam" id="PF13193"/>
    </source>
</evidence>
<dbReference type="Pfam" id="PF13193">
    <property type="entry name" value="AMP-binding_C"/>
    <property type="match status" value="1"/>
</dbReference>
<dbReference type="SUPFAM" id="SSF56801">
    <property type="entry name" value="Acetyl-CoA synthetase-like"/>
    <property type="match status" value="1"/>
</dbReference>
<keyword evidence="5" id="KW-1185">Reference proteome</keyword>
<keyword evidence="4" id="KW-0436">Ligase</keyword>
<dbReference type="Pfam" id="PF00501">
    <property type="entry name" value="AMP-binding"/>
    <property type="match status" value="1"/>
</dbReference>
<evidence type="ECO:0000313" key="4">
    <source>
        <dbReference type="EMBL" id="GAA1391386.1"/>
    </source>
</evidence>